<name>A0A1H0ATF3_9PSED</name>
<proteinExistence type="predicted"/>
<evidence type="ECO:0000313" key="3">
    <source>
        <dbReference type="Proteomes" id="UP000242957"/>
    </source>
</evidence>
<dbReference type="CDD" id="cd02440">
    <property type="entry name" value="AdoMet_MTases"/>
    <property type="match status" value="1"/>
</dbReference>
<dbReference type="SUPFAM" id="SSF53335">
    <property type="entry name" value="S-adenosyl-L-methionine-dependent methyltransferases"/>
    <property type="match status" value="1"/>
</dbReference>
<dbReference type="AlphaFoldDB" id="A0A1H0ATF3"/>
<sequence>MEERTRQLAVSLEEAIGRLERKIRQLGRGFVPRADGPVQAERPPFSMRASRPAAPRAGNAVLIDYLYGINSPLGEQNPAGLTEELFHYACSAPAPRALRSRRQRLSREIDACCHLRAGQARILCVGSGHLREAELSKALRHGHFGEFVAFDSHPPHLQVIEQCYGSLGVRTCLGGIEQFPGGYPELRDFDLIYCPSLCEQLDDRLAATLVRDLFRRLKPGGRLLLANFRPGVPNIAYLEGLLDWRPRYRGAEALQALLGGIPEEEIGGTRVFHDLSGCVAFVEAIRHG</sequence>
<gene>
    <name evidence="2" type="ORF">SAMN05216193_102353</name>
</gene>
<dbReference type="GO" id="GO:0032259">
    <property type="term" value="P:methylation"/>
    <property type="evidence" value="ECO:0007669"/>
    <property type="project" value="UniProtKB-KW"/>
</dbReference>
<evidence type="ECO:0000313" key="2">
    <source>
        <dbReference type="EMBL" id="SDN36376.1"/>
    </source>
</evidence>
<dbReference type="STRING" id="198616.SAMN05216193_102353"/>
<reference evidence="3" key="1">
    <citation type="submission" date="2016-10" db="EMBL/GenBank/DDBJ databases">
        <authorList>
            <person name="Varghese N."/>
            <person name="Submissions S."/>
        </authorList>
    </citation>
    <scope>NUCLEOTIDE SEQUENCE [LARGE SCALE GENOMIC DNA]</scope>
    <source>
        <strain evidence="3">JCM 21621</strain>
    </source>
</reference>
<dbReference type="InterPro" id="IPR013216">
    <property type="entry name" value="Methyltransf_11"/>
</dbReference>
<dbReference type="GO" id="GO:0008757">
    <property type="term" value="F:S-adenosylmethionine-dependent methyltransferase activity"/>
    <property type="evidence" value="ECO:0007669"/>
    <property type="project" value="InterPro"/>
</dbReference>
<dbReference type="Pfam" id="PF08241">
    <property type="entry name" value="Methyltransf_11"/>
    <property type="match status" value="1"/>
</dbReference>
<dbReference type="Proteomes" id="UP000242957">
    <property type="component" value="Unassembled WGS sequence"/>
</dbReference>
<dbReference type="RefSeq" id="WP_084310110.1">
    <property type="nucleotide sequence ID" value="NZ_FNIJ01000002.1"/>
</dbReference>
<protein>
    <submittedName>
        <fullName evidence="2">Methyltransferase domain-containing protein</fullName>
    </submittedName>
</protein>
<accession>A0A1H0ATF3</accession>
<feature type="domain" description="Methyltransferase type 11" evidence="1">
    <location>
        <begin position="124"/>
        <end position="224"/>
    </location>
</feature>
<dbReference type="EMBL" id="FNIJ01000002">
    <property type="protein sequence ID" value="SDN36376.1"/>
    <property type="molecule type" value="Genomic_DNA"/>
</dbReference>
<dbReference type="InterPro" id="IPR029063">
    <property type="entry name" value="SAM-dependent_MTases_sf"/>
</dbReference>
<dbReference type="OrthoDB" id="9811915at2"/>
<keyword evidence="3" id="KW-1185">Reference proteome</keyword>
<dbReference type="Gene3D" id="3.40.50.150">
    <property type="entry name" value="Vaccinia Virus protein VP39"/>
    <property type="match status" value="1"/>
</dbReference>
<keyword evidence="2" id="KW-0808">Transferase</keyword>
<evidence type="ECO:0000259" key="1">
    <source>
        <dbReference type="Pfam" id="PF08241"/>
    </source>
</evidence>
<organism evidence="2 3">
    <name type="scientific">Pseudomonas jinjuensis</name>
    <dbReference type="NCBI Taxonomy" id="198616"/>
    <lineage>
        <taxon>Bacteria</taxon>
        <taxon>Pseudomonadati</taxon>
        <taxon>Pseudomonadota</taxon>
        <taxon>Gammaproteobacteria</taxon>
        <taxon>Pseudomonadales</taxon>
        <taxon>Pseudomonadaceae</taxon>
        <taxon>Pseudomonas</taxon>
    </lineage>
</organism>
<keyword evidence="2" id="KW-0489">Methyltransferase</keyword>